<feature type="compositionally biased region" description="Basic and acidic residues" evidence="1">
    <location>
        <begin position="850"/>
        <end position="862"/>
    </location>
</feature>
<feature type="domain" description="Tudor" evidence="2">
    <location>
        <begin position="70"/>
        <end position="128"/>
    </location>
</feature>
<feature type="domain" description="Tudor" evidence="2">
    <location>
        <begin position="1204"/>
        <end position="1262"/>
    </location>
</feature>
<dbReference type="InterPro" id="IPR050621">
    <property type="entry name" value="Tudor_domain_containing"/>
</dbReference>
<name>A0ABD2B8T5_VESMC</name>
<reference evidence="3 4" key="1">
    <citation type="journal article" date="2024" name="Ann. Entomol. Soc. Am.">
        <title>Genomic analyses of the southern and eastern yellowjacket wasps (Hymenoptera: Vespidae) reveal evolutionary signatures of social life.</title>
        <authorList>
            <person name="Catto M.A."/>
            <person name="Caine P.B."/>
            <person name="Orr S.E."/>
            <person name="Hunt B.G."/>
            <person name="Goodisman M.A.D."/>
        </authorList>
    </citation>
    <scope>NUCLEOTIDE SEQUENCE [LARGE SCALE GENOMIC DNA]</scope>
    <source>
        <strain evidence="3">232</strain>
        <tissue evidence="3">Head and thorax</tissue>
    </source>
</reference>
<feature type="domain" description="Tudor" evidence="2">
    <location>
        <begin position="1530"/>
        <end position="1587"/>
    </location>
</feature>
<evidence type="ECO:0000256" key="1">
    <source>
        <dbReference type="SAM" id="MobiDB-lite"/>
    </source>
</evidence>
<feature type="domain" description="Tudor" evidence="2">
    <location>
        <begin position="1715"/>
        <end position="1773"/>
    </location>
</feature>
<dbReference type="InterPro" id="IPR035437">
    <property type="entry name" value="SNase_OB-fold_sf"/>
</dbReference>
<dbReference type="EMBL" id="JAYRBN010000098">
    <property type="protein sequence ID" value="KAL2729141.1"/>
    <property type="molecule type" value="Genomic_DNA"/>
</dbReference>
<feature type="compositionally biased region" description="Polar residues" evidence="1">
    <location>
        <begin position="883"/>
        <end position="892"/>
    </location>
</feature>
<dbReference type="InterPro" id="IPR002999">
    <property type="entry name" value="Tudor"/>
</dbReference>
<feature type="domain" description="Tudor" evidence="2">
    <location>
        <begin position="986"/>
        <end position="1044"/>
    </location>
</feature>
<accession>A0ABD2B8T5</accession>
<feature type="compositionally biased region" description="Basic residues" evidence="1">
    <location>
        <begin position="820"/>
        <end position="836"/>
    </location>
</feature>
<dbReference type="Gene3D" id="2.40.50.90">
    <property type="match status" value="7"/>
</dbReference>
<dbReference type="Proteomes" id="UP001607303">
    <property type="component" value="Unassembled WGS sequence"/>
</dbReference>
<sequence>MVTDRESFKMATIQQNSEFIIFVTHVEAEHQFLRIWGQIDKNSATYVERMILPLFEKFAIGSGYPELQEGLSINALCCARFQNDGYYRARVCNICPDGKVVLQFIDYGNIEILPQHEVYLLRNIPGSETLQSFPPVAYEFTLANIIPINNVWDNKTIETIKKILRYNEYKACCLSTVRNHTFIKLYYNNEDFGELLVKRNMAMDATMQDLFRPRRIQQISPYHMQDRRMINEARIGTQSNANPAFNTMQGQGAWQNVSTPYVQPQKLVPHAPVQEALVFKSRVLDVGSKYHVYVSFVEDGPQKFSVQVQSTSEILTKLMRDINSHPMEPLQEPPLPGSVCLGRYTIDKVLCRAVVMAVMENKCKLYYVDFGHSEVLSYTDIFQLPPQYINPRVLSIRFTLSGVKELNVTPEMTEYFKKIVSGRSLVLHVRPPEGPPLIQYGDLYDNEKNIKDILRQAFTVPVTVSNMVVYQEPQKLSKGAERTVHVSFVESYMKFFIQLDNSDKSLESIMIYLADYVKTAPTLHPNQISVGTPCAALYESQWYRAKILNVDGDKIRILYVDYGNEVTVTAESLRLPAQAIKCILRDYNTLPTGEECYNQFEMLILEKSLYMAVIDVLPGGLLVDLYDPEIRDDIKNILHRLFPSEKNLNIKSNSHECEHQSSIKVPKKIQRYYTKIPLNIETQVKSKSKNIKEIRDNVNKGNKANQEDPTKNMPIEHTKSKPWKNDLNGERQDNRYEKSNSSHDNSRNDRSSKDRLKNNNTKKDEPYNKRNYNDSNSFYKVGRDSRSRGRSFGNDSRFNRSSGFDKNWSDKDSDTSSRSSGKRGRGSGPNRHSHGRPRTEGVSARLHNSRWNDNDNDKEVNKSGKTNSQYNQKMHHSKDRANYKNNVTSNKESSSESRDMSENLGTINNSMQNNEKLQLSKLSSENIEIPSLNIILGAIKTCMTVFISSPTDFYIQLNPDYLELDTLMENIASTYENGGDLLKQSEIKPEKYCIAQYSEDLKWYRAVIKSVEKQQVIVQFIDYGNIEIVHLDKIKTIQEQFLKLPIQTIHCKLFAAKNQIWDLDAIESFSNRTDGKVLEIEFLTKDNNIYEVMLREIINNVPEPIYINEDFFDGTDIMKVRETALNQIKQIDIVEQSSEYDYVSSNSKWAKEQFELGSHKDIIITWFINPNNFYCQILDKEVEFRNMMNEIQRMYVNRKPVTYTLQVGAAVIAIFSEDKALYRAEIIENKSDEYIVQYIDFGNRALVNKSDIYQVEKKLMQLPKQAYHCSLQNIKPFIGSKWSEVNTQAIDDCFNADKYGCLFHNIENDKYIVSLNNCRQDVADILVNKNLASYAIVNTIMPTDENSTNELDKSLDIQKIDINLLNGQTLKVRVCNVQSASKFHIELSSIMESSNDKCIINKNFKMLTDTQNQPIECCLLNASSFETNKNWKEIIENKELIMYVEEVNNNRLIIKLYDLMGNKIKSQKDLDEKIYPICPMPILNQTYKIIVSYADHSGSIWLQRSVDYDKNIHLSQALEEHYANCGKTLKPEIDMLCAVKVADGYWNRAKIIKFTDKSVYVNFIDYGNTQEVSIESLMELDPQFFVPYQLAINASLTVTLNGTLSEQINILQDQLSNRNLTANFSNVNKKWIVELFDNEEKISDKLRSMNLVKSLAENESENYQLITGKKYNVRVSHIDSPSQFWIQLTNEAEILKRKYVELQADISTCPLIDGILEESSLCVAVYSIDNMWYRAEVLDADEDITTVRFIDYGNTDVIDNKSENIRALTDNLKSMKRYATKSRLDIIPVDSEDWSEATCDRFSNLVTTADSLEALIIADSIPKRVELFVNDKSISEILVEEHHAVRIYAEQDLIDEIVELELDPHSAFVSHINSPSEFWVQEEKSIADLEVMSDRFMVADMFPKVDEIKENLLCVAKFPEDEQWYRARVISHYNGETKVIYIDYGNSAISTEIRTIPEDLVKIAPLSRRCSLVLPEGLTKWSNEACQEFTKLAADGATIFLLDVLKEQEISLVRLTLNEKNVTDLLAVFCEKQITDIEERLPPLGEENSPNVVVSHVNTPAEFWVQAEASIAELEVMSDRLQAAPSFLPLTNLENGTICAAKYPDDEQWYRAKILSQNESGVNVLYIDYGNTAINTELRILPEDIVNIPTLSKRCALQIPYYISFWSEEACKTFKDLAADGATMFQFEILDNEDPMHVKLSIDGKDITEILLPLCKDTNTKSEKCIVVEQITNSNIELYNKLTNTKENPEKLNELTQKSTNTIVCSVNEKSSTELLEQEHIHESVTASIEETNSFTNITELSIDDIIKNMIEDTHRDSENEDSINIENIEITMQSSSENLITQEISKADNNFDINYDLIINDGDNKREDDKDEKRSTNLSILVMLMKNYLNSNKLNVLSEETDLKAVENIETNEKFPDKEETKYSLNILVSEETDLKVVVNTETSEKCLDKEETKYFPDMLVSKETDLKVVENIEISEKFPDKEETKCSPNMLISEETDLKVTENTEAIEKSLDKQKITCSPNTFLSNVDVSQNSMKQEKITCSLDSSETEKPGTNIAIEGILKKDTEKSKSPKLLLICKTDFVNACKLMKRKYKQNNFIMKNYDEKMN</sequence>
<dbReference type="SMART" id="SM00333">
    <property type="entry name" value="TUDOR"/>
    <property type="match status" value="9"/>
</dbReference>
<dbReference type="GO" id="GO:0005737">
    <property type="term" value="C:cytoplasm"/>
    <property type="evidence" value="ECO:0007669"/>
    <property type="project" value="UniProtKB-ARBA"/>
</dbReference>
<dbReference type="SUPFAM" id="SSF63748">
    <property type="entry name" value="Tudor/PWWP/MBT"/>
    <property type="match status" value="9"/>
</dbReference>
<proteinExistence type="predicted"/>
<dbReference type="PANTHER" id="PTHR22948:SF29">
    <property type="entry name" value="FI02030P-RELATED"/>
    <property type="match status" value="1"/>
</dbReference>
<dbReference type="CDD" id="cd20379">
    <property type="entry name" value="Tudor_dTUD-like"/>
    <property type="match status" value="2"/>
</dbReference>
<dbReference type="Pfam" id="PF00567">
    <property type="entry name" value="TUDOR"/>
    <property type="match status" value="9"/>
</dbReference>
<feature type="domain" description="Tudor" evidence="2">
    <location>
        <begin position="333"/>
        <end position="391"/>
    </location>
</feature>
<feature type="compositionally biased region" description="Polar residues" evidence="1">
    <location>
        <begin position="863"/>
        <end position="872"/>
    </location>
</feature>
<organism evidence="3 4">
    <name type="scientific">Vespula maculifrons</name>
    <name type="common">Eastern yellow jacket</name>
    <name type="synonym">Wasp</name>
    <dbReference type="NCBI Taxonomy" id="7453"/>
    <lineage>
        <taxon>Eukaryota</taxon>
        <taxon>Metazoa</taxon>
        <taxon>Ecdysozoa</taxon>
        <taxon>Arthropoda</taxon>
        <taxon>Hexapoda</taxon>
        <taxon>Insecta</taxon>
        <taxon>Pterygota</taxon>
        <taxon>Neoptera</taxon>
        <taxon>Endopterygota</taxon>
        <taxon>Hymenoptera</taxon>
        <taxon>Apocrita</taxon>
        <taxon>Aculeata</taxon>
        <taxon>Vespoidea</taxon>
        <taxon>Vespidae</taxon>
        <taxon>Vespinae</taxon>
        <taxon>Vespula</taxon>
    </lineage>
</organism>
<feature type="domain" description="Tudor" evidence="2">
    <location>
        <begin position="527"/>
        <end position="583"/>
    </location>
</feature>
<evidence type="ECO:0000259" key="2">
    <source>
        <dbReference type="PROSITE" id="PS50304"/>
    </source>
</evidence>
<dbReference type="PROSITE" id="PS50304">
    <property type="entry name" value="TUDOR"/>
    <property type="match status" value="9"/>
</dbReference>
<evidence type="ECO:0000313" key="4">
    <source>
        <dbReference type="Proteomes" id="UP001607303"/>
    </source>
</evidence>
<gene>
    <name evidence="3" type="ORF">V1477_016622</name>
</gene>
<evidence type="ECO:0000313" key="3">
    <source>
        <dbReference type="EMBL" id="KAL2729141.1"/>
    </source>
</evidence>
<protein>
    <submittedName>
        <fullName evidence="3">Maternal protein tudor-like isoform X1</fullName>
    </submittedName>
</protein>
<keyword evidence="4" id="KW-1185">Reference proteome</keyword>
<dbReference type="Gene3D" id="2.30.30.140">
    <property type="match status" value="9"/>
</dbReference>
<feature type="compositionally biased region" description="Basic and acidic residues" evidence="1">
    <location>
        <begin position="705"/>
        <end position="772"/>
    </location>
</feature>
<comment type="caution">
    <text evidence="3">The sequence shown here is derived from an EMBL/GenBank/DDBJ whole genome shotgun (WGS) entry which is preliminary data.</text>
</comment>
<feature type="domain" description="Tudor" evidence="2">
    <location>
        <begin position="2092"/>
        <end position="2150"/>
    </location>
</feature>
<feature type="region of interest" description="Disordered" evidence="1">
    <location>
        <begin position="691"/>
        <end position="911"/>
    </location>
</feature>
<dbReference type="PANTHER" id="PTHR22948">
    <property type="entry name" value="TUDOR DOMAIN CONTAINING PROTEIN"/>
    <property type="match status" value="1"/>
</dbReference>
<feature type="domain" description="Tudor" evidence="2">
    <location>
        <begin position="1907"/>
        <end position="1965"/>
    </location>
</feature>
<dbReference type="FunFam" id="2.30.30.140:FF:000018">
    <property type="entry name" value="Serine/threonine-protein kinase 31"/>
    <property type="match status" value="2"/>
</dbReference>